<comment type="caution">
    <text evidence="2">The sequence shown here is derived from an EMBL/GenBank/DDBJ whole genome shotgun (WGS) entry which is preliminary data.</text>
</comment>
<reference evidence="2" key="1">
    <citation type="submission" date="2017-08" db="EMBL/GenBank/DDBJ databases">
        <title>Whole genome sequencing of Salmonella enterica.</title>
        <authorList>
            <person name="Bell R."/>
            <person name="Levy K."/>
        </authorList>
    </citation>
    <scope>NUCLEOTIDE SEQUENCE [LARGE SCALE GENOMIC DNA]</scope>
    <source>
        <strain evidence="2">CFSAN060805</strain>
    </source>
</reference>
<dbReference type="AlphaFoldDB" id="A0A1Z3WYG5"/>
<feature type="domain" description="KilA-N" evidence="1">
    <location>
        <begin position="1"/>
        <end position="103"/>
    </location>
</feature>
<sequence length="284" mass="32319">MTNQIIISDISIRQDSEGRYSINDLHKASGSEQKDKPVHWLALQKTTDLIETIEKVGNLTFPPIRTTRGCKGGTYVCKELVYAYATWISAEFFLKVIRAYDALVSGDTAKAVAIAKTTVDDRTPLRSLVNRIMAKYGTTYQSVYKLVHREFGVQHIDELSPKQTVEAMEYLAAKAIEGEFLGKQKTLSTTSLSAREADYLIWLWDYANRSQHLYRELYPSMKQIRSEFAGKFYDYGSEFSPLIKEARKVLIRITRDVDINEPGGPMNLSAWIRLKDNSIPSSLR</sequence>
<dbReference type="Pfam" id="PF10548">
    <property type="entry name" value="P22_AR_C"/>
    <property type="match status" value="1"/>
</dbReference>
<evidence type="ECO:0000259" key="1">
    <source>
        <dbReference type="PROSITE" id="PS51301"/>
    </source>
</evidence>
<dbReference type="PROSITE" id="PS51301">
    <property type="entry name" value="KILA_N"/>
    <property type="match status" value="1"/>
</dbReference>
<dbReference type="Proteomes" id="UP000873581">
    <property type="component" value="Unassembled WGS sequence"/>
</dbReference>
<dbReference type="EMBL" id="NPLM01000008">
    <property type="protein sequence ID" value="PDN82690.1"/>
    <property type="molecule type" value="Genomic_DNA"/>
</dbReference>
<organism evidence="2">
    <name type="scientific">Salmonella enterica</name>
    <name type="common">Salmonella choleraesuis</name>
    <dbReference type="NCBI Taxonomy" id="28901"/>
    <lineage>
        <taxon>Bacteria</taxon>
        <taxon>Pseudomonadati</taxon>
        <taxon>Pseudomonadota</taxon>
        <taxon>Gammaproteobacteria</taxon>
        <taxon>Enterobacterales</taxon>
        <taxon>Enterobacteriaceae</taxon>
        <taxon>Salmonella</taxon>
    </lineage>
</organism>
<evidence type="ECO:0000313" key="2">
    <source>
        <dbReference type="EMBL" id="PDN82690.1"/>
    </source>
</evidence>
<gene>
    <name evidence="2" type="ORF">CIC26_19700</name>
</gene>
<dbReference type="Pfam" id="PF04383">
    <property type="entry name" value="KilA-N"/>
    <property type="match status" value="1"/>
</dbReference>
<accession>A0A1Z3WYG5</accession>
<proteinExistence type="predicted"/>
<name>A0A1Z3WYG5_SALER</name>
<dbReference type="InterPro" id="IPR017880">
    <property type="entry name" value="KilA_N"/>
</dbReference>
<protein>
    <submittedName>
        <fullName evidence="2">Phage antirepressor Ant</fullName>
    </submittedName>
</protein>
<dbReference type="SMART" id="SM01252">
    <property type="entry name" value="KilA-N"/>
    <property type="match status" value="1"/>
</dbReference>
<dbReference type="InterPro" id="IPR018876">
    <property type="entry name" value="Phage_P22_antirepressor_C"/>
</dbReference>
<dbReference type="InterPro" id="IPR018004">
    <property type="entry name" value="KilA/APSES_HTH"/>
</dbReference>
<dbReference type="RefSeq" id="WP_001747803.1">
    <property type="nucleotide sequence ID" value="NZ_CP075110.1"/>
</dbReference>